<protein>
    <submittedName>
        <fullName evidence="1">Uncharacterized protein</fullName>
    </submittedName>
</protein>
<sequence length="94" mass="10194">MEPSLDIRKLRPGLYNYRLTIGGELFGESADALETISECLHDAAQELGDGFPSVRVAYGATGLGSFPVERLLNDPAGLADELMERVSALIEARR</sequence>
<dbReference type="RefSeq" id="WP_339091052.1">
    <property type="nucleotide sequence ID" value="NZ_LR743507.1"/>
</dbReference>
<name>A0A679JB21_VARPD</name>
<dbReference type="AlphaFoldDB" id="A0A679JB21"/>
<reference evidence="1" key="1">
    <citation type="submission" date="2019-12" db="EMBL/GenBank/DDBJ databases">
        <authorList>
            <person name="Cremers G."/>
        </authorList>
    </citation>
    <scope>NUCLEOTIDE SEQUENCE</scope>
    <source>
        <strain evidence="1">Vvax</strain>
    </source>
</reference>
<gene>
    <name evidence="1" type="ORF">VVAX_03472</name>
</gene>
<accession>A0A679JB21</accession>
<proteinExistence type="predicted"/>
<dbReference type="EMBL" id="LR743507">
    <property type="protein sequence ID" value="CAA2105880.1"/>
    <property type="molecule type" value="Genomic_DNA"/>
</dbReference>
<organism evidence="1">
    <name type="scientific">Variovorax paradoxus</name>
    <dbReference type="NCBI Taxonomy" id="34073"/>
    <lineage>
        <taxon>Bacteria</taxon>
        <taxon>Pseudomonadati</taxon>
        <taxon>Pseudomonadota</taxon>
        <taxon>Betaproteobacteria</taxon>
        <taxon>Burkholderiales</taxon>
        <taxon>Comamonadaceae</taxon>
        <taxon>Variovorax</taxon>
    </lineage>
</organism>
<evidence type="ECO:0000313" key="1">
    <source>
        <dbReference type="EMBL" id="CAA2105880.1"/>
    </source>
</evidence>